<dbReference type="AlphaFoldDB" id="A0A0L6UV56"/>
<accession>A0A0L6UV56</accession>
<dbReference type="EMBL" id="LAVV01008615">
    <property type="protein sequence ID" value="KNZ52364.1"/>
    <property type="molecule type" value="Genomic_DNA"/>
</dbReference>
<dbReference type="VEuPathDB" id="FungiDB:VP01_3601g3"/>
<evidence type="ECO:0000313" key="2">
    <source>
        <dbReference type="Proteomes" id="UP000037035"/>
    </source>
</evidence>
<organism evidence="1 2">
    <name type="scientific">Puccinia sorghi</name>
    <dbReference type="NCBI Taxonomy" id="27349"/>
    <lineage>
        <taxon>Eukaryota</taxon>
        <taxon>Fungi</taxon>
        <taxon>Dikarya</taxon>
        <taxon>Basidiomycota</taxon>
        <taxon>Pucciniomycotina</taxon>
        <taxon>Pucciniomycetes</taxon>
        <taxon>Pucciniales</taxon>
        <taxon>Pucciniaceae</taxon>
        <taxon>Puccinia</taxon>
    </lineage>
</organism>
<protein>
    <submittedName>
        <fullName evidence="1">Uncharacterized protein</fullName>
    </submittedName>
</protein>
<name>A0A0L6UV56_9BASI</name>
<reference evidence="1 2" key="1">
    <citation type="submission" date="2015-08" db="EMBL/GenBank/DDBJ databases">
        <title>Next Generation Sequencing and Analysis of the Genome of Puccinia sorghi L Schw, the Causal Agent of Maize Common Rust.</title>
        <authorList>
            <person name="Rochi L."/>
            <person name="Burguener G."/>
            <person name="Darino M."/>
            <person name="Turjanski A."/>
            <person name="Kreff E."/>
            <person name="Dieguez M.J."/>
            <person name="Sacco F."/>
        </authorList>
    </citation>
    <scope>NUCLEOTIDE SEQUENCE [LARGE SCALE GENOMIC DNA]</scope>
    <source>
        <strain evidence="1 2">RO10H11247</strain>
    </source>
</reference>
<comment type="caution">
    <text evidence="1">The sequence shown here is derived from an EMBL/GenBank/DDBJ whole genome shotgun (WGS) entry which is preliminary data.</text>
</comment>
<gene>
    <name evidence="1" type="ORF">VP01_3601g3</name>
</gene>
<proteinExistence type="predicted"/>
<keyword evidence="2" id="KW-1185">Reference proteome</keyword>
<evidence type="ECO:0000313" key="1">
    <source>
        <dbReference type="EMBL" id="KNZ52364.1"/>
    </source>
</evidence>
<dbReference type="Proteomes" id="UP000037035">
    <property type="component" value="Unassembled WGS sequence"/>
</dbReference>
<sequence>MSSFHWGGTAAQNRCKGETCKLPNVTQLINCPFAASVYFQKKANHWIVERNFRHFIFMHSGK</sequence>